<dbReference type="Pfam" id="PF02113">
    <property type="entry name" value="Peptidase_S13"/>
    <property type="match status" value="1"/>
</dbReference>
<dbReference type="NCBIfam" id="TIGR00666">
    <property type="entry name" value="PBP4"/>
    <property type="match status" value="1"/>
</dbReference>
<name>A0A814G494_ADIRI</name>
<evidence type="ECO:0000313" key="4">
    <source>
        <dbReference type="EMBL" id="CAF0900295.1"/>
    </source>
</evidence>
<evidence type="ECO:0000256" key="2">
    <source>
        <dbReference type="ARBA" id="ARBA00022801"/>
    </source>
</evidence>
<dbReference type="Proteomes" id="UP000663852">
    <property type="component" value="Unassembled WGS sequence"/>
</dbReference>
<dbReference type="EMBL" id="CAJNOR010000732">
    <property type="protein sequence ID" value="CAF0993877.1"/>
    <property type="molecule type" value="Genomic_DNA"/>
</dbReference>
<evidence type="ECO:0000313" key="5">
    <source>
        <dbReference type="EMBL" id="CAF0993877.1"/>
    </source>
</evidence>
<evidence type="ECO:0000256" key="1">
    <source>
        <dbReference type="ARBA" id="ARBA00006096"/>
    </source>
</evidence>
<gene>
    <name evidence="4" type="ORF">EDS130_LOCUS9746</name>
    <name evidence="5" type="ORF">XAT740_LOCUS12842</name>
</gene>
<evidence type="ECO:0008006" key="7">
    <source>
        <dbReference type="Google" id="ProtNLM"/>
    </source>
</evidence>
<comment type="similarity">
    <text evidence="1">Belongs to the peptidase S13 family.</text>
</comment>
<dbReference type="InterPro" id="IPR012338">
    <property type="entry name" value="Beta-lactam/transpept-like"/>
</dbReference>
<keyword evidence="3" id="KW-0732">Signal</keyword>
<dbReference type="PRINTS" id="PR00922">
    <property type="entry name" value="DADACBPTASE3"/>
</dbReference>
<dbReference type="EMBL" id="CAJNOJ010000033">
    <property type="protein sequence ID" value="CAF0900295.1"/>
    <property type="molecule type" value="Genomic_DNA"/>
</dbReference>
<dbReference type="Proteomes" id="UP000663828">
    <property type="component" value="Unassembled WGS sequence"/>
</dbReference>
<dbReference type="AlphaFoldDB" id="A0A814G494"/>
<reference evidence="5" key="1">
    <citation type="submission" date="2021-02" db="EMBL/GenBank/DDBJ databases">
        <authorList>
            <person name="Nowell W R."/>
        </authorList>
    </citation>
    <scope>NUCLEOTIDE SEQUENCE</scope>
</reference>
<dbReference type="InterPro" id="IPR000667">
    <property type="entry name" value="Peptidase_S13"/>
</dbReference>
<organism evidence="5 6">
    <name type="scientific">Adineta ricciae</name>
    <name type="common">Rotifer</name>
    <dbReference type="NCBI Taxonomy" id="249248"/>
    <lineage>
        <taxon>Eukaryota</taxon>
        <taxon>Metazoa</taxon>
        <taxon>Spiralia</taxon>
        <taxon>Gnathifera</taxon>
        <taxon>Rotifera</taxon>
        <taxon>Eurotatoria</taxon>
        <taxon>Bdelloidea</taxon>
        <taxon>Adinetida</taxon>
        <taxon>Adinetidae</taxon>
        <taxon>Adineta</taxon>
    </lineage>
</organism>
<dbReference type="GO" id="GO:0000270">
    <property type="term" value="P:peptidoglycan metabolic process"/>
    <property type="evidence" value="ECO:0007669"/>
    <property type="project" value="TreeGrafter"/>
</dbReference>
<evidence type="ECO:0000313" key="6">
    <source>
        <dbReference type="Proteomes" id="UP000663828"/>
    </source>
</evidence>
<evidence type="ECO:0000256" key="3">
    <source>
        <dbReference type="SAM" id="SignalP"/>
    </source>
</evidence>
<dbReference type="SUPFAM" id="SSF56601">
    <property type="entry name" value="beta-lactamase/transpeptidase-like"/>
    <property type="match status" value="1"/>
</dbReference>
<feature type="signal peptide" evidence="3">
    <location>
        <begin position="1"/>
        <end position="25"/>
    </location>
</feature>
<dbReference type="Gene3D" id="3.40.710.10">
    <property type="entry name" value="DD-peptidase/beta-lactamase superfamily"/>
    <property type="match status" value="2"/>
</dbReference>
<dbReference type="OrthoDB" id="10253650at2759"/>
<feature type="chain" id="PRO_5036224450" description="Serine-type D-Ala-D-Ala carboxypeptidase" evidence="3">
    <location>
        <begin position="26"/>
        <end position="464"/>
    </location>
</feature>
<dbReference type="PANTHER" id="PTHR30023:SF0">
    <property type="entry name" value="PENICILLIN-SENSITIVE CARBOXYPEPTIDASE A"/>
    <property type="match status" value="1"/>
</dbReference>
<dbReference type="GO" id="GO:0004185">
    <property type="term" value="F:serine-type carboxypeptidase activity"/>
    <property type="evidence" value="ECO:0007669"/>
    <property type="project" value="InterPro"/>
</dbReference>
<proteinExistence type="inferred from homology"/>
<keyword evidence="6" id="KW-1185">Reference proteome</keyword>
<protein>
    <recommendedName>
        <fullName evidence="7">Serine-type D-Ala-D-Ala carboxypeptidase</fullName>
    </recommendedName>
</protein>
<comment type="caution">
    <text evidence="5">The sequence shown here is derived from an EMBL/GenBank/DDBJ whole genome shotgun (WGS) entry which is preliminary data.</text>
</comment>
<dbReference type="GO" id="GO:0006508">
    <property type="term" value="P:proteolysis"/>
    <property type="evidence" value="ECO:0007669"/>
    <property type="project" value="InterPro"/>
</dbReference>
<sequence>MGSRLKRQCLTVLITLSIIKSQTNAIENAKFTAAWDNFTKDPQLLHAAYSITIFDNATGNITFSFNRDLGLSPASTMKTVTGAVALHYLGTDYRYKTILQYSGNINSFGILNGYIYIVGSGDPSLGSWRWNETKGEVIMERWLKAIRSRGIKECRGVVVDLSAWPDQTQTVPDGYPWGGLGNYYATGSSALNWRENQFRIILSPGASVGDPVTLVGFENLPPSVTFTNELVTGSPGTGDLADVYLGSDCTHGYLRGSLGIDSPQNFSIGGAVPNSALFVADELRQRMQWSKSMPIKVVYRNDEDLPKLRMTLDMYESPPMSEIVYWFEQISINMYGEVLIKTVAKKLNSSINRVLSTYCTSEHGIEQTAVATRDGSGLSPQNRITTWAIVRVLHNIRERAPWFPSFERALPIINGIRMKSGFISNVLSYSGYIHSQVFSIIINNYNGATSVMRQKIWNLLNTLK</sequence>
<keyword evidence="2" id="KW-0378">Hydrolase</keyword>
<accession>A0A814G494</accession>
<dbReference type="PANTHER" id="PTHR30023">
    <property type="entry name" value="D-ALANYL-D-ALANINE CARBOXYPEPTIDASE"/>
    <property type="match status" value="1"/>
</dbReference>